<dbReference type="PANTHER" id="PTHR37943:SF1">
    <property type="entry name" value="PROTEIN VES"/>
    <property type="match status" value="1"/>
</dbReference>
<reference evidence="1 2" key="1">
    <citation type="submission" date="2018-01" db="EMBL/GenBank/DDBJ databases">
        <title>Genome sequence of Iodobacter sp. strain PCH194 isolated from Indian Trans-Himalaya.</title>
        <authorList>
            <person name="Kumar V."/>
            <person name="Thakur V."/>
            <person name="Kumar S."/>
            <person name="Singh D."/>
        </authorList>
    </citation>
    <scope>NUCLEOTIDE SEQUENCE [LARGE SCALE GENOMIC DNA]</scope>
    <source>
        <strain evidence="1 2">PCH194</strain>
    </source>
</reference>
<dbReference type="KEGG" id="ifl:C1H71_12530"/>
<dbReference type="AlphaFoldDB" id="A0A7G3GCA1"/>
<dbReference type="Pfam" id="PF05962">
    <property type="entry name" value="HutD"/>
    <property type="match status" value="1"/>
</dbReference>
<keyword evidence="2" id="KW-1185">Reference proteome</keyword>
<dbReference type="SUPFAM" id="SSF51182">
    <property type="entry name" value="RmlC-like cupins"/>
    <property type="match status" value="1"/>
</dbReference>
<dbReference type="InterPro" id="IPR010282">
    <property type="entry name" value="Uncharacterised_HutD/Ves"/>
</dbReference>
<dbReference type="CDD" id="cd20293">
    <property type="entry name" value="cupin_HutD_N"/>
    <property type="match status" value="1"/>
</dbReference>
<gene>
    <name evidence="1" type="ORF">C1H71_12530</name>
</gene>
<dbReference type="InterPro" id="IPR014710">
    <property type="entry name" value="RmlC-like_jellyroll"/>
</dbReference>
<dbReference type="RefSeq" id="WP_130106811.1">
    <property type="nucleotide sequence ID" value="NZ_CP025781.1"/>
</dbReference>
<proteinExistence type="predicted"/>
<name>A0A7G3GCA1_9NEIS</name>
<organism evidence="1 2">
    <name type="scientific">Iodobacter fluviatilis</name>
    <dbReference type="NCBI Taxonomy" id="537"/>
    <lineage>
        <taxon>Bacteria</taxon>
        <taxon>Pseudomonadati</taxon>
        <taxon>Pseudomonadota</taxon>
        <taxon>Betaproteobacteria</taxon>
        <taxon>Neisseriales</taxon>
        <taxon>Chitinibacteraceae</taxon>
        <taxon>Iodobacter</taxon>
    </lineage>
</organism>
<dbReference type="EMBL" id="CP025781">
    <property type="protein sequence ID" value="QBC44275.1"/>
    <property type="molecule type" value="Genomic_DNA"/>
</dbReference>
<accession>A0A7G3GCA1</accession>
<dbReference type="InterPro" id="IPR011051">
    <property type="entry name" value="RmlC_Cupin_sf"/>
</dbReference>
<dbReference type="Gene3D" id="2.60.120.10">
    <property type="entry name" value="Jelly Rolls"/>
    <property type="match status" value="1"/>
</dbReference>
<evidence type="ECO:0000313" key="1">
    <source>
        <dbReference type="EMBL" id="QBC44275.1"/>
    </source>
</evidence>
<sequence length="160" mass="17331">MASVLRHSDLPVEAWKNGGGLTSEIAICPEGADLADFDWRISMATIGVDGGFSEFAGIDRSLALVAGKGVNLQFGKAEPQRLMPKEKPLRFAGETQVYASLLQGKVIDFNVMTRRSSYTHTLQQQLFSEPQTWVFAGESGLLFLAEGESVLCQKGGSSLF</sequence>
<dbReference type="PANTHER" id="PTHR37943">
    <property type="entry name" value="PROTEIN VES"/>
    <property type="match status" value="1"/>
</dbReference>
<protein>
    <submittedName>
        <fullName evidence="1">HutD-family protein</fullName>
    </submittedName>
</protein>
<evidence type="ECO:0000313" key="2">
    <source>
        <dbReference type="Proteomes" id="UP000515917"/>
    </source>
</evidence>
<dbReference type="Proteomes" id="UP000515917">
    <property type="component" value="Chromosome"/>
</dbReference>